<feature type="domain" description="Glycosyltransferase subfamily 4-like N-terminal" evidence="2">
    <location>
        <begin position="25"/>
        <end position="168"/>
    </location>
</feature>
<dbReference type="RefSeq" id="WP_335962609.1">
    <property type="nucleotide sequence ID" value="NZ_JAXBLX010000031.1"/>
</dbReference>
<feature type="domain" description="Glycosyl transferase family 1" evidence="1">
    <location>
        <begin position="176"/>
        <end position="345"/>
    </location>
</feature>
<dbReference type="PANTHER" id="PTHR45947:SF3">
    <property type="entry name" value="SULFOQUINOVOSYL TRANSFERASE SQD2"/>
    <property type="match status" value="1"/>
</dbReference>
<dbReference type="GO" id="GO:0016757">
    <property type="term" value="F:glycosyltransferase activity"/>
    <property type="evidence" value="ECO:0007669"/>
    <property type="project" value="UniProtKB-KW"/>
</dbReference>
<protein>
    <submittedName>
        <fullName evidence="3">Glycosyltransferase</fullName>
        <ecNumber evidence="3">2.4.-.-</ecNumber>
    </submittedName>
</protein>
<keyword evidence="3" id="KW-0328">Glycosyltransferase</keyword>
<dbReference type="PANTHER" id="PTHR45947">
    <property type="entry name" value="SULFOQUINOVOSYL TRANSFERASE SQD2"/>
    <property type="match status" value="1"/>
</dbReference>
<sequence length="364" mass="40955">MDKQMRVLVLSNMYPGDKSATFGIFVKNQVNALREKGVEVDVIAVTDPDMNKANVIKKYAKWTMQTCVALLGRGRKYDVVHAHYIFPTGMLALLFKKWFKTKMVVTAHGGDINRMAKKNARIKDWTTKILQEADHVITVGHDLQREIHQEYHIPSNKLSVINMGVNLATFHQHDVAEARKVLGIKEEERPIVFVGNLIREKGILELLEAYNTLKEKHGNLSLYLVGNPKQEAFQKEIIGYIDNHQLQDVHIHRAVPQSEVAIWMSAADLFVLPSYMEGFGLVAVEAMACGTPVVGTKVGGLQVLLADDHGVLVEPENADSLASGMMKVLEDEEYCKRLIKAGKRRAIENDQDILTEKVLEIYTK</sequence>
<accession>A0ABV6K9J5</accession>
<name>A0ABV6K9J5_9BACI</name>
<organism evidence="3 4">
    <name type="scientific">Halalkalibacter kiskunsagensis</name>
    <dbReference type="NCBI Taxonomy" id="1548599"/>
    <lineage>
        <taxon>Bacteria</taxon>
        <taxon>Bacillati</taxon>
        <taxon>Bacillota</taxon>
        <taxon>Bacilli</taxon>
        <taxon>Bacillales</taxon>
        <taxon>Bacillaceae</taxon>
        <taxon>Halalkalibacter</taxon>
    </lineage>
</organism>
<dbReference type="EMBL" id="JBHLUX010000015">
    <property type="protein sequence ID" value="MFC0469971.1"/>
    <property type="molecule type" value="Genomic_DNA"/>
</dbReference>
<dbReference type="InterPro" id="IPR050194">
    <property type="entry name" value="Glycosyltransferase_grp1"/>
</dbReference>
<dbReference type="Pfam" id="PF13439">
    <property type="entry name" value="Glyco_transf_4"/>
    <property type="match status" value="1"/>
</dbReference>
<reference evidence="3 4" key="1">
    <citation type="submission" date="2024-09" db="EMBL/GenBank/DDBJ databases">
        <authorList>
            <person name="Sun Q."/>
            <person name="Mori K."/>
        </authorList>
    </citation>
    <scope>NUCLEOTIDE SEQUENCE [LARGE SCALE GENOMIC DNA]</scope>
    <source>
        <strain evidence="3 4">NCAIM B.02610</strain>
    </source>
</reference>
<dbReference type="Gene3D" id="3.40.50.2000">
    <property type="entry name" value="Glycogen Phosphorylase B"/>
    <property type="match status" value="2"/>
</dbReference>
<keyword evidence="3" id="KW-0808">Transferase</keyword>
<dbReference type="InterPro" id="IPR001296">
    <property type="entry name" value="Glyco_trans_1"/>
</dbReference>
<keyword evidence="4" id="KW-1185">Reference proteome</keyword>
<dbReference type="SUPFAM" id="SSF53756">
    <property type="entry name" value="UDP-Glycosyltransferase/glycogen phosphorylase"/>
    <property type="match status" value="1"/>
</dbReference>
<comment type="caution">
    <text evidence="3">The sequence shown here is derived from an EMBL/GenBank/DDBJ whole genome shotgun (WGS) entry which is preliminary data.</text>
</comment>
<evidence type="ECO:0000259" key="2">
    <source>
        <dbReference type="Pfam" id="PF13439"/>
    </source>
</evidence>
<dbReference type="InterPro" id="IPR028098">
    <property type="entry name" value="Glyco_trans_4-like_N"/>
</dbReference>
<dbReference type="Proteomes" id="UP001589838">
    <property type="component" value="Unassembled WGS sequence"/>
</dbReference>
<evidence type="ECO:0000313" key="3">
    <source>
        <dbReference type="EMBL" id="MFC0469971.1"/>
    </source>
</evidence>
<dbReference type="EC" id="2.4.-.-" evidence="3"/>
<evidence type="ECO:0000313" key="4">
    <source>
        <dbReference type="Proteomes" id="UP001589838"/>
    </source>
</evidence>
<dbReference type="Pfam" id="PF00534">
    <property type="entry name" value="Glycos_transf_1"/>
    <property type="match status" value="1"/>
</dbReference>
<gene>
    <name evidence="3" type="ORF">ACFFHM_05315</name>
</gene>
<proteinExistence type="predicted"/>
<evidence type="ECO:0000259" key="1">
    <source>
        <dbReference type="Pfam" id="PF00534"/>
    </source>
</evidence>